<sequence length="342" mass="38964">MKNLIKIIIISLVIVQLTSCGYTRTEDDKFPEMAAFPDHSNDKISIKSAGMRIDTIYTTSKNELMGYVEILDADGDSYSKKVIAKFDKNLNIIDSVSVSRNTFINKNGQFYRYNREGELERFDNISATPVLIPEHPFNGVKFKEDLEKELAKNGPFATHKFPDSLSYEIAMKNDSISYHRAVDAFEKQVLPGLLCFKYTLGITILTYANQEYRINNLPRALWDSAYGDRKTCNTMLSEYLECDRAKKYITHYRDHIKITDQAVTGNGSSGGNHFVFGSFYTKGFEYYELEIEGEVTTFKNYGNVVGSHRVTSRNLPGTNVYLIDVKGDMYDHPVTHIATLKE</sequence>
<dbReference type="OrthoDB" id="1144663at2"/>
<reference evidence="1 2" key="1">
    <citation type="submission" date="2018-02" db="EMBL/GenBank/DDBJ databases">
        <title>Genomic Encyclopedia of Archaeal and Bacterial Type Strains, Phase II (KMG-II): from individual species to whole genera.</title>
        <authorList>
            <person name="Goeker M."/>
        </authorList>
    </citation>
    <scope>NUCLEOTIDE SEQUENCE [LARGE SCALE GENOMIC DNA]</scope>
    <source>
        <strain evidence="1 2">DSM 16809</strain>
    </source>
</reference>
<organism evidence="1 2">
    <name type="scientific">Nonlabens xylanidelens</name>
    <dbReference type="NCBI Taxonomy" id="191564"/>
    <lineage>
        <taxon>Bacteria</taxon>
        <taxon>Pseudomonadati</taxon>
        <taxon>Bacteroidota</taxon>
        <taxon>Flavobacteriia</taxon>
        <taxon>Flavobacteriales</taxon>
        <taxon>Flavobacteriaceae</taxon>
        <taxon>Nonlabens</taxon>
    </lineage>
</organism>
<comment type="caution">
    <text evidence="1">The sequence shown here is derived from an EMBL/GenBank/DDBJ whole genome shotgun (WGS) entry which is preliminary data.</text>
</comment>
<proteinExistence type="predicted"/>
<name>A0A2S6IKR7_9FLAO</name>
<evidence type="ECO:0000313" key="2">
    <source>
        <dbReference type="Proteomes" id="UP000239002"/>
    </source>
</evidence>
<gene>
    <name evidence="1" type="ORF">LY01_01580</name>
</gene>
<dbReference type="EMBL" id="PTJE01000003">
    <property type="protein sequence ID" value="PPK94827.1"/>
    <property type="molecule type" value="Genomic_DNA"/>
</dbReference>
<dbReference type="RefSeq" id="WP_104515283.1">
    <property type="nucleotide sequence ID" value="NZ_MQVW01000024.1"/>
</dbReference>
<protein>
    <submittedName>
        <fullName evidence="1">Uncharacterized protein</fullName>
    </submittedName>
</protein>
<dbReference type="Proteomes" id="UP000239002">
    <property type="component" value="Unassembled WGS sequence"/>
</dbReference>
<accession>A0A2S6IKR7</accession>
<dbReference type="AlphaFoldDB" id="A0A2S6IKR7"/>
<evidence type="ECO:0000313" key="1">
    <source>
        <dbReference type="EMBL" id="PPK94827.1"/>
    </source>
</evidence>
<keyword evidence="2" id="KW-1185">Reference proteome</keyword>